<sequence>MTLVNAKTRNHQFLREMYADRYFPDPLVDEGKAILVELCRQIETQQLTSEAEVFALTHAATEAFNELDAKFQDQGSEIETAARECIASNFEFILTAYGFEVDLEEAIAPRDW</sequence>
<evidence type="ECO:0000313" key="2">
    <source>
        <dbReference type="Proteomes" id="UP000238823"/>
    </source>
</evidence>
<gene>
    <name evidence="1" type="ORF">ENSA7_56820</name>
</gene>
<dbReference type="EMBL" id="PVNL01000115">
    <property type="protein sequence ID" value="PRQ02014.1"/>
    <property type="molecule type" value="Genomic_DNA"/>
</dbReference>
<dbReference type="InterPro" id="IPR043767">
    <property type="entry name" value="DUF5713"/>
</dbReference>
<dbReference type="Proteomes" id="UP000238823">
    <property type="component" value="Unassembled WGS sequence"/>
</dbReference>
<organism evidence="1 2">
    <name type="scientific">Enhygromyxa salina</name>
    <dbReference type="NCBI Taxonomy" id="215803"/>
    <lineage>
        <taxon>Bacteria</taxon>
        <taxon>Pseudomonadati</taxon>
        <taxon>Myxococcota</taxon>
        <taxon>Polyangia</taxon>
        <taxon>Nannocystales</taxon>
        <taxon>Nannocystaceae</taxon>
        <taxon>Enhygromyxa</taxon>
    </lineage>
</organism>
<dbReference type="AlphaFoldDB" id="A0A2S9YA73"/>
<protein>
    <submittedName>
        <fullName evidence="1">Uncharacterized protein</fullName>
    </submittedName>
</protein>
<name>A0A2S9YA73_9BACT</name>
<evidence type="ECO:0000313" key="1">
    <source>
        <dbReference type="EMBL" id="PRQ02014.1"/>
    </source>
</evidence>
<dbReference type="Pfam" id="PF18977">
    <property type="entry name" value="DUF5713"/>
    <property type="match status" value="1"/>
</dbReference>
<proteinExistence type="predicted"/>
<reference evidence="1 2" key="1">
    <citation type="submission" date="2018-03" db="EMBL/GenBank/DDBJ databases">
        <title>Draft Genome Sequences of the Obligatory Marine Myxobacteria Enhygromyxa salina SWB007.</title>
        <authorList>
            <person name="Poehlein A."/>
            <person name="Moghaddam J.A."/>
            <person name="Harms H."/>
            <person name="Alanjari M."/>
            <person name="Koenig G.M."/>
            <person name="Daniel R."/>
            <person name="Schaeberle T.F."/>
        </authorList>
    </citation>
    <scope>NUCLEOTIDE SEQUENCE [LARGE SCALE GENOMIC DNA]</scope>
    <source>
        <strain evidence="1 2">SWB007</strain>
    </source>
</reference>
<dbReference type="OrthoDB" id="8795357at2"/>
<comment type="caution">
    <text evidence="1">The sequence shown here is derived from an EMBL/GenBank/DDBJ whole genome shotgun (WGS) entry which is preliminary data.</text>
</comment>
<accession>A0A2S9YA73</accession>
<dbReference type="RefSeq" id="WP_106092558.1">
    <property type="nucleotide sequence ID" value="NZ_PVNL01000115.1"/>
</dbReference>